<proteinExistence type="predicted"/>
<keyword evidence="3" id="KW-1185">Reference proteome</keyword>
<dbReference type="GeneID" id="37057381"/>
<accession>A0A317V8S3</accession>
<feature type="compositionally biased region" description="Polar residues" evidence="1">
    <location>
        <begin position="213"/>
        <end position="241"/>
    </location>
</feature>
<sequence>MKSTQEDVRNRSCWYMGTTYDNHPLSSNHMWREGPMATVLPFKIRKANSTITKINAELELPLRDGIPVSNHDATDADDENDIADDANKTDIDEPLRPLATSTRPTAARRDTDSFPSGHPSPTLPHSSASFTAINDTTRQSALQDWPSTLDRTISIQDFTAAHSPDTHNDTHDGFERFSDFIYYPEDETTIEPVVGEQTIGLTDNDEASEPLTEYSTDSGDQQKNQIRLSSRTGSTTQSPDH</sequence>
<feature type="compositionally biased region" description="Acidic residues" evidence="1">
    <location>
        <begin position="75"/>
        <end position="84"/>
    </location>
</feature>
<dbReference type="AlphaFoldDB" id="A0A317V8S3"/>
<evidence type="ECO:0000313" key="3">
    <source>
        <dbReference type="Proteomes" id="UP000246171"/>
    </source>
</evidence>
<evidence type="ECO:0000313" key="2">
    <source>
        <dbReference type="EMBL" id="PWY69397.1"/>
    </source>
</evidence>
<dbReference type="RefSeq" id="XP_025386485.1">
    <property type="nucleotide sequence ID" value="XM_025535419.1"/>
</dbReference>
<feature type="region of interest" description="Disordered" evidence="1">
    <location>
        <begin position="67"/>
        <end position="128"/>
    </location>
</feature>
<dbReference type="Proteomes" id="UP000246171">
    <property type="component" value="Unassembled WGS sequence"/>
</dbReference>
<evidence type="ECO:0000256" key="1">
    <source>
        <dbReference type="SAM" id="MobiDB-lite"/>
    </source>
</evidence>
<feature type="region of interest" description="Disordered" evidence="1">
    <location>
        <begin position="200"/>
        <end position="241"/>
    </location>
</feature>
<organism evidence="2 3">
    <name type="scientific">Aspergillus eucalypticola (strain CBS 122712 / IBT 29274)</name>
    <dbReference type="NCBI Taxonomy" id="1448314"/>
    <lineage>
        <taxon>Eukaryota</taxon>
        <taxon>Fungi</taxon>
        <taxon>Dikarya</taxon>
        <taxon>Ascomycota</taxon>
        <taxon>Pezizomycotina</taxon>
        <taxon>Eurotiomycetes</taxon>
        <taxon>Eurotiomycetidae</taxon>
        <taxon>Eurotiales</taxon>
        <taxon>Aspergillaceae</taxon>
        <taxon>Aspergillus</taxon>
        <taxon>Aspergillus subgen. Circumdati</taxon>
    </lineage>
</organism>
<gene>
    <name evidence="2" type="ORF">BO83DRAFT_428730</name>
</gene>
<name>A0A317V8S3_ASPEC</name>
<reference evidence="2" key="1">
    <citation type="submission" date="2016-12" db="EMBL/GenBank/DDBJ databases">
        <title>The genomes of Aspergillus section Nigri reveals drivers in fungal speciation.</title>
        <authorList>
            <consortium name="DOE Joint Genome Institute"/>
            <person name="Vesth T.C."/>
            <person name="Nybo J."/>
            <person name="Theobald S."/>
            <person name="Brandl J."/>
            <person name="Frisvad J.C."/>
            <person name="Nielsen K.F."/>
            <person name="Lyhne E.K."/>
            <person name="Kogle M.E."/>
            <person name="Kuo A."/>
            <person name="Riley R."/>
            <person name="Clum A."/>
            <person name="Nolan M."/>
            <person name="Lipzen A."/>
            <person name="Salamov A."/>
            <person name="Henrissat B."/>
            <person name="Wiebenga A."/>
            <person name="De vries R.P."/>
            <person name="Grigoriev I.V."/>
            <person name="Mortensen U.H."/>
            <person name="Andersen M.R."/>
            <person name="Baker S.E."/>
        </authorList>
    </citation>
    <scope>NUCLEOTIDE SEQUENCE</scope>
    <source>
        <strain evidence="2">CBS 122712</strain>
    </source>
</reference>
<dbReference type="EMBL" id="MSFU01000018">
    <property type="protein sequence ID" value="PWY69397.1"/>
    <property type="molecule type" value="Genomic_DNA"/>
</dbReference>
<protein>
    <submittedName>
        <fullName evidence="2">Uncharacterized protein</fullName>
    </submittedName>
</protein>
<dbReference type="VEuPathDB" id="FungiDB:BO83DRAFT_428730"/>
<comment type="caution">
    <text evidence="2">The sequence shown here is derived from an EMBL/GenBank/DDBJ whole genome shotgun (WGS) entry which is preliminary data.</text>
</comment>
<feature type="compositionally biased region" description="Basic and acidic residues" evidence="1">
    <location>
        <begin position="85"/>
        <end position="95"/>
    </location>
</feature>